<dbReference type="Proteomes" id="UP000663193">
    <property type="component" value="Chromosome 1"/>
</dbReference>
<keyword evidence="1" id="KW-0472">Membrane</keyword>
<evidence type="ECO:0000256" key="1">
    <source>
        <dbReference type="SAM" id="Phobius"/>
    </source>
</evidence>
<feature type="transmembrane region" description="Helical" evidence="1">
    <location>
        <begin position="38"/>
        <end position="61"/>
    </location>
</feature>
<sequence length="278" mass="31379">MMLPNFAFTIYPDFNATTFDQTAMEFTPESNTEDYDSIGLIFSILSFYLIVLGVCISIIYCHHRPGHDVEAGMSDPETDGWYVHVAHNESLPQYEDEIFDAPPTYDEAIYYTWYHSTEISCPQIYTTANHGSAPHQQSHLNQSLKNPLTLPTVYKSHPNSISFSPKRRTVQTNLAAFTLPPPQISNLKIHQQAQKQNNRHVQTHIPDPIFSFSHALINIYILGCLVTNHLMALQTAPQEDPITTSERPNITLADALTTPTGLVRARKHLDDIDGVDEQ</sequence>
<dbReference type="EMBL" id="CP069023">
    <property type="protein sequence ID" value="QRC91402.1"/>
    <property type="molecule type" value="Genomic_DNA"/>
</dbReference>
<evidence type="ECO:0000313" key="3">
    <source>
        <dbReference type="Proteomes" id="UP000663193"/>
    </source>
</evidence>
<name>A0A7U2ERM7_PHANO</name>
<dbReference type="AlphaFoldDB" id="A0A7U2ERM7"/>
<accession>A0A7U2ERM7</accession>
<protein>
    <submittedName>
        <fullName evidence="2">Uncharacterized protein</fullName>
    </submittedName>
</protein>
<reference evidence="3" key="1">
    <citation type="journal article" date="2021" name="BMC Genomics">
        <title>Chromosome-level genome assembly and manually-curated proteome of model necrotroph Parastagonospora nodorum Sn15 reveals a genome-wide trove of candidate effector homologs, and redundancy of virulence-related functions within an accessory chromosome.</title>
        <authorList>
            <person name="Bertazzoni S."/>
            <person name="Jones D.A.B."/>
            <person name="Phan H.T."/>
            <person name="Tan K.-C."/>
            <person name="Hane J.K."/>
        </authorList>
    </citation>
    <scope>NUCLEOTIDE SEQUENCE [LARGE SCALE GENOMIC DNA]</scope>
    <source>
        <strain evidence="3">SN15 / ATCC MYA-4574 / FGSC 10173)</strain>
    </source>
</reference>
<keyword evidence="1" id="KW-0812">Transmembrane</keyword>
<evidence type="ECO:0000313" key="2">
    <source>
        <dbReference type="EMBL" id="QRC91402.1"/>
    </source>
</evidence>
<gene>
    <name evidence="2" type="ORF">JI435_426860</name>
</gene>
<dbReference type="VEuPathDB" id="FungiDB:JI435_426860"/>
<organism evidence="2 3">
    <name type="scientific">Phaeosphaeria nodorum (strain SN15 / ATCC MYA-4574 / FGSC 10173)</name>
    <name type="common">Glume blotch fungus</name>
    <name type="synonym">Parastagonospora nodorum</name>
    <dbReference type="NCBI Taxonomy" id="321614"/>
    <lineage>
        <taxon>Eukaryota</taxon>
        <taxon>Fungi</taxon>
        <taxon>Dikarya</taxon>
        <taxon>Ascomycota</taxon>
        <taxon>Pezizomycotina</taxon>
        <taxon>Dothideomycetes</taxon>
        <taxon>Pleosporomycetidae</taxon>
        <taxon>Pleosporales</taxon>
        <taxon>Pleosporineae</taxon>
        <taxon>Phaeosphaeriaceae</taxon>
        <taxon>Parastagonospora</taxon>
    </lineage>
</organism>
<proteinExistence type="predicted"/>
<keyword evidence="1" id="KW-1133">Transmembrane helix</keyword>
<keyword evidence="3" id="KW-1185">Reference proteome</keyword>